<accession>A0A143BGI5</accession>
<evidence type="ECO:0000313" key="2">
    <source>
        <dbReference type="EMBL" id="AMW04157.1"/>
    </source>
</evidence>
<dbReference type="Gene3D" id="3.40.630.30">
    <property type="match status" value="1"/>
</dbReference>
<dbReference type="SUPFAM" id="SSF55729">
    <property type="entry name" value="Acyl-CoA N-acyltransferases (Nat)"/>
    <property type="match status" value="1"/>
</dbReference>
<dbReference type="PANTHER" id="PTHR36174">
    <property type="entry name" value="LIPID II:GLYCINE GLYCYLTRANSFERASE"/>
    <property type="match status" value="1"/>
</dbReference>
<dbReference type="KEGG" id="gph:GEMMAAP_03535"/>
<dbReference type="PANTHER" id="PTHR36174:SF1">
    <property type="entry name" value="LIPID II:GLYCINE GLYCYLTRANSFERASE"/>
    <property type="match status" value="1"/>
</dbReference>
<dbReference type="eggNOG" id="COG5653">
    <property type="taxonomic scope" value="Bacteria"/>
</dbReference>
<feature type="domain" description="BioF2-like acetyltransferase" evidence="1">
    <location>
        <begin position="116"/>
        <end position="249"/>
    </location>
</feature>
<proteinExistence type="predicted"/>
<gene>
    <name evidence="2" type="ORF">GEMMAAP_03535</name>
</gene>
<sequence length="306" mass="34141">MFREVFGHETQYWTVRDADGGIVAALPITLVRSALFGRHAVSVPFLTYGGPVGSTVGQALLVERAAAQLAKEGYPSVQLRCRREGTLPYVPHFGKVLVLLPLQPAPELQMKAFPAKLRSQLRRAAKEGATAGIGLDRVDAFHAVFAEHMRDLGTPAMPRRFFAAVARTFPEETLVATVEHEGLPIAAGFGFLWRNEFEITWASSLMRYKRMAPNMMLYWTLMEYCIGAGVQIFNFGRSTPESGPHQFKRQWTDVEEPLPWYEVGNSSAVARPQKESRHFQLAARLWQKLPLPVATALGPRIVRGIP</sequence>
<dbReference type="STRING" id="1379270.GEMMAAP_03535"/>
<dbReference type="Pfam" id="PF13480">
    <property type="entry name" value="Acetyltransf_6"/>
    <property type="match status" value="1"/>
</dbReference>
<evidence type="ECO:0000259" key="1">
    <source>
        <dbReference type="Pfam" id="PF13480"/>
    </source>
</evidence>
<protein>
    <recommendedName>
        <fullName evidence="1">BioF2-like acetyltransferase domain-containing protein</fullName>
    </recommendedName>
</protein>
<dbReference type="InterPro" id="IPR050644">
    <property type="entry name" value="PG_Glycine_Bridge_Synth"/>
</dbReference>
<dbReference type="AlphaFoldDB" id="A0A143BGI5"/>
<reference evidence="2 3" key="1">
    <citation type="journal article" date="2014" name="Proc. Natl. Acad. Sci. U.S.A.">
        <title>Functional type 2 photosynthetic reaction centers found in the rare bacterial phylum Gemmatimonadetes.</title>
        <authorList>
            <person name="Zeng Y."/>
            <person name="Feng F."/>
            <person name="Medova H."/>
            <person name="Dean J."/>
            <person name="Koblizek M."/>
        </authorList>
    </citation>
    <scope>NUCLEOTIDE SEQUENCE [LARGE SCALE GENOMIC DNA]</scope>
    <source>
        <strain evidence="2 3">AP64</strain>
    </source>
</reference>
<name>A0A143BGI5_9BACT</name>
<evidence type="ECO:0000313" key="3">
    <source>
        <dbReference type="Proteomes" id="UP000076404"/>
    </source>
</evidence>
<dbReference type="InterPro" id="IPR038740">
    <property type="entry name" value="BioF2-like_GNAT_dom"/>
</dbReference>
<dbReference type="InterPro" id="IPR016181">
    <property type="entry name" value="Acyl_CoA_acyltransferase"/>
</dbReference>
<reference evidence="2 3" key="2">
    <citation type="journal article" date="2016" name="Environ. Microbiol. Rep.">
        <title>Metagenomic evidence for the presence of phototrophic Gemmatimonadetes bacteria in diverse environments.</title>
        <authorList>
            <person name="Zeng Y."/>
            <person name="Baumbach J."/>
            <person name="Barbosa E.G."/>
            <person name="Azevedo V."/>
            <person name="Zhang C."/>
            <person name="Koblizek M."/>
        </authorList>
    </citation>
    <scope>NUCLEOTIDE SEQUENCE [LARGE SCALE GENOMIC DNA]</scope>
    <source>
        <strain evidence="2 3">AP64</strain>
    </source>
</reference>
<organism evidence="2 3">
    <name type="scientific">Gemmatimonas phototrophica</name>
    <dbReference type="NCBI Taxonomy" id="1379270"/>
    <lineage>
        <taxon>Bacteria</taxon>
        <taxon>Pseudomonadati</taxon>
        <taxon>Gemmatimonadota</taxon>
        <taxon>Gemmatimonadia</taxon>
        <taxon>Gemmatimonadales</taxon>
        <taxon>Gemmatimonadaceae</taxon>
        <taxon>Gemmatimonas</taxon>
    </lineage>
</organism>
<dbReference type="EMBL" id="CP011454">
    <property type="protein sequence ID" value="AMW04157.1"/>
    <property type="molecule type" value="Genomic_DNA"/>
</dbReference>
<dbReference type="Proteomes" id="UP000076404">
    <property type="component" value="Chromosome"/>
</dbReference>
<keyword evidence="3" id="KW-1185">Reference proteome</keyword>